<dbReference type="EMBL" id="JADGJQ010000019">
    <property type="protein sequence ID" value="KAJ3179904.1"/>
    <property type="molecule type" value="Genomic_DNA"/>
</dbReference>
<feature type="region of interest" description="Disordered" evidence="2">
    <location>
        <begin position="105"/>
        <end position="127"/>
    </location>
</feature>
<evidence type="ECO:0000313" key="4">
    <source>
        <dbReference type="EMBL" id="KAJ3179904.1"/>
    </source>
</evidence>
<dbReference type="AlphaFoldDB" id="A0AAD5XS32"/>
<dbReference type="CDD" id="cd12532">
    <property type="entry name" value="RRM3_MEI2_fungi"/>
    <property type="match status" value="1"/>
</dbReference>
<dbReference type="Pfam" id="PF04059">
    <property type="entry name" value="RRM_2"/>
    <property type="match status" value="1"/>
</dbReference>
<evidence type="ECO:0000259" key="3">
    <source>
        <dbReference type="Pfam" id="PF04059"/>
    </source>
</evidence>
<sequence>MLGNLDQTLLKPANTPAPTTTTTSAIFNKELRSIPTGKENDLTSMAWNPQSFASADYDAYSDPYPKSSYPDAAAPAIWRKAPSPYLQDAVQAKNVYERARQSTYPGDFKDAHHHHHQTPPRHFNPPTPAQSPYGGMIAAYESTVVSDGGPLPNSSFQGSPDRAELLALVNRLHTPPLSPHARERALRSQLLHYDANVSVPPLVDDRSVSGFEGPSDAVYQELRNSSALGLPYEDAAAPDQTRFGHSRNIVLDNLPVHISLGELKNILQSFGDVRYMFRPKQGLYSGVIVMFFDIEHALTAYRSLSSMNLGNRRCVTYFVDPDQLHALLGADLSAGDPFISELIDNQGEVLVSGLVHRDDAAILRILEAYGKVNFLRSFAYGNHVSYAAEYLDTRAARQAFDSLHGFVFHDAPIHVAFPRSLSAGFNGPMLHAGAPSRFRRDTVPGNNGRIRSRAMSSSPVSSIDLATYGHSMDDGSSAMHGYQKRSWQSIQNRALKIDTTSPAPPSPLRRAASANCVTASLARELEGSMYPEPQPGGPRTSLPLGRSNSTKQLSAAASLNKFAKGVSMGSMSYENLNGSQPIPPPNEHSIPAANELNLYKIAMGYDTRTTFMIRNIPNKYTQQMLIAFLNRTHKGQFDFLYLRMDFKNRCNVGYAFINFTGSAAILSFAERVVGKKWSKFNSDKVCTLSYANIQGKNALIQKFRNSSVMLEAQDWRPKIFYTEGPNAGEEEVFPFPTMAIRPRSDVLFSRDNAGQPHRIAGSEVPNVNSNNNNMGDRSSPRRQGSRDPADFPNQPWNGHDETGGPLSNSHNSDVQLLDGLDLSKLSLNDAPKSAQYPLKENEGSVDGFQTWDDNETSNAAVGNGAAAAANRFTSTDFEKDAATAPGAAWPKP</sequence>
<accession>A0AAD5XS32</accession>
<evidence type="ECO:0000256" key="2">
    <source>
        <dbReference type="SAM" id="MobiDB-lite"/>
    </source>
</evidence>
<evidence type="ECO:0000313" key="5">
    <source>
        <dbReference type="Proteomes" id="UP001212152"/>
    </source>
</evidence>
<dbReference type="GO" id="GO:0003723">
    <property type="term" value="F:RNA binding"/>
    <property type="evidence" value="ECO:0007669"/>
    <property type="project" value="UniProtKB-KW"/>
</dbReference>
<comment type="caution">
    <text evidence="4">The sequence shown here is derived from an EMBL/GenBank/DDBJ whole genome shotgun (WGS) entry which is preliminary data.</text>
</comment>
<dbReference type="PANTHER" id="PTHR23189">
    <property type="entry name" value="RNA RECOGNITION MOTIF-CONTAINING"/>
    <property type="match status" value="1"/>
</dbReference>
<feature type="region of interest" description="Disordered" evidence="2">
    <location>
        <begin position="1"/>
        <end position="23"/>
    </location>
</feature>
<protein>
    <recommendedName>
        <fullName evidence="3">Mei2-like C-terminal RNA recognition motif domain-containing protein</fullName>
    </recommendedName>
</protein>
<keyword evidence="1" id="KW-0694">RNA-binding</keyword>
<dbReference type="InterPro" id="IPR007201">
    <property type="entry name" value="Mei2-like_Rrm_C"/>
</dbReference>
<feature type="compositionally biased region" description="Low complexity" evidence="2">
    <location>
        <begin position="12"/>
        <end position="23"/>
    </location>
</feature>
<evidence type="ECO:0000256" key="1">
    <source>
        <dbReference type="ARBA" id="ARBA00022884"/>
    </source>
</evidence>
<proteinExistence type="predicted"/>
<dbReference type="Proteomes" id="UP001212152">
    <property type="component" value="Unassembled WGS sequence"/>
</dbReference>
<dbReference type="InterPro" id="IPR034862">
    <property type="entry name" value="Fungal_Mei2-like_RRM3"/>
</dbReference>
<dbReference type="SUPFAM" id="SSF54928">
    <property type="entry name" value="RNA-binding domain, RBD"/>
    <property type="match status" value="2"/>
</dbReference>
<dbReference type="InterPro" id="IPR035979">
    <property type="entry name" value="RBD_domain_sf"/>
</dbReference>
<feature type="region of interest" description="Disordered" evidence="2">
    <location>
        <begin position="749"/>
        <end position="813"/>
    </location>
</feature>
<organism evidence="4 5">
    <name type="scientific">Geranomyces variabilis</name>
    <dbReference type="NCBI Taxonomy" id="109894"/>
    <lineage>
        <taxon>Eukaryota</taxon>
        <taxon>Fungi</taxon>
        <taxon>Fungi incertae sedis</taxon>
        <taxon>Chytridiomycota</taxon>
        <taxon>Chytridiomycota incertae sedis</taxon>
        <taxon>Chytridiomycetes</taxon>
        <taxon>Spizellomycetales</taxon>
        <taxon>Powellomycetaceae</taxon>
        <taxon>Geranomyces</taxon>
    </lineage>
</organism>
<feature type="region of interest" description="Disordered" evidence="2">
    <location>
        <begin position="436"/>
        <end position="456"/>
    </location>
</feature>
<reference evidence="4" key="1">
    <citation type="submission" date="2020-05" db="EMBL/GenBank/DDBJ databases">
        <title>Phylogenomic resolution of chytrid fungi.</title>
        <authorList>
            <person name="Stajich J.E."/>
            <person name="Amses K."/>
            <person name="Simmons R."/>
            <person name="Seto K."/>
            <person name="Myers J."/>
            <person name="Bonds A."/>
            <person name="Quandt C.A."/>
            <person name="Barry K."/>
            <person name="Liu P."/>
            <person name="Grigoriev I."/>
            <person name="Longcore J.E."/>
            <person name="James T.Y."/>
        </authorList>
    </citation>
    <scope>NUCLEOTIDE SEQUENCE</scope>
    <source>
        <strain evidence="4">JEL0379</strain>
    </source>
</reference>
<feature type="domain" description="Mei2-like C-terminal RNA recognition motif" evidence="3">
    <location>
        <begin position="608"/>
        <end position="704"/>
    </location>
</feature>
<name>A0AAD5XS32_9FUNG</name>
<keyword evidence="5" id="KW-1185">Reference proteome</keyword>
<feature type="region of interest" description="Disordered" evidence="2">
    <location>
        <begin position="527"/>
        <end position="550"/>
    </location>
</feature>
<gene>
    <name evidence="4" type="ORF">HDU87_002472</name>
</gene>